<dbReference type="Pfam" id="PF03133">
    <property type="entry name" value="TTL"/>
    <property type="match status" value="1"/>
</dbReference>
<dbReference type="Gene3D" id="3.30.470.20">
    <property type="entry name" value="ATP-grasp fold, B domain"/>
    <property type="match status" value="1"/>
</dbReference>
<evidence type="ECO:0000256" key="2">
    <source>
        <dbReference type="ARBA" id="ARBA00022701"/>
    </source>
</evidence>
<evidence type="ECO:0000256" key="1">
    <source>
        <dbReference type="ARBA" id="ARBA00022598"/>
    </source>
</evidence>
<dbReference type="GO" id="GO:0000226">
    <property type="term" value="P:microtubule cytoskeleton organization"/>
    <property type="evidence" value="ECO:0007669"/>
    <property type="project" value="TreeGrafter"/>
</dbReference>
<reference evidence="6" key="1">
    <citation type="submission" date="2021-09" db="EMBL/GenBank/DDBJ databases">
        <authorList>
            <consortium name="AG Swart"/>
            <person name="Singh M."/>
            <person name="Singh A."/>
            <person name="Seah K."/>
            <person name="Emmerich C."/>
        </authorList>
    </citation>
    <scope>NUCLEOTIDE SEQUENCE</scope>
    <source>
        <strain evidence="6">ATCC30299</strain>
    </source>
</reference>
<dbReference type="GO" id="GO:0036064">
    <property type="term" value="C:ciliary basal body"/>
    <property type="evidence" value="ECO:0007669"/>
    <property type="project" value="TreeGrafter"/>
</dbReference>
<dbReference type="PROSITE" id="PS51221">
    <property type="entry name" value="TTL"/>
    <property type="match status" value="1"/>
</dbReference>
<dbReference type="PANTHER" id="PTHR12241">
    <property type="entry name" value="TUBULIN POLYGLUTAMYLASE"/>
    <property type="match status" value="1"/>
</dbReference>
<keyword evidence="1" id="KW-0436">Ligase</keyword>
<feature type="region of interest" description="Disordered" evidence="5">
    <location>
        <begin position="1"/>
        <end position="29"/>
    </location>
</feature>
<gene>
    <name evidence="6" type="ORF">BSTOLATCC_MIC51103</name>
</gene>
<evidence type="ECO:0000256" key="4">
    <source>
        <dbReference type="ARBA" id="ARBA00022840"/>
    </source>
</evidence>
<name>A0AAU9JZH3_9CILI</name>
<protein>
    <recommendedName>
        <fullName evidence="8">Tubulin polyglutamylase TTLL6</fullName>
    </recommendedName>
</protein>
<dbReference type="GO" id="GO:0070740">
    <property type="term" value="F:tubulin-glutamic acid ligase activity"/>
    <property type="evidence" value="ECO:0007669"/>
    <property type="project" value="TreeGrafter"/>
</dbReference>
<evidence type="ECO:0008006" key="8">
    <source>
        <dbReference type="Google" id="ProtNLM"/>
    </source>
</evidence>
<dbReference type="PANTHER" id="PTHR12241:SF147">
    <property type="entry name" value="TUBULIN POLYGLUTAMYLASE TTLL7"/>
    <property type="match status" value="1"/>
</dbReference>
<organism evidence="6 7">
    <name type="scientific">Blepharisma stoltei</name>
    <dbReference type="NCBI Taxonomy" id="1481888"/>
    <lineage>
        <taxon>Eukaryota</taxon>
        <taxon>Sar</taxon>
        <taxon>Alveolata</taxon>
        <taxon>Ciliophora</taxon>
        <taxon>Postciliodesmatophora</taxon>
        <taxon>Heterotrichea</taxon>
        <taxon>Heterotrichida</taxon>
        <taxon>Blepharismidae</taxon>
        <taxon>Blepharisma</taxon>
    </lineage>
</organism>
<evidence type="ECO:0000313" key="6">
    <source>
        <dbReference type="EMBL" id="CAG9330520.1"/>
    </source>
</evidence>
<sequence length="663" mass="77333">MIGSKEELASWEEETRACPESDQEEEIKESLPPIKSKLKTKRKVIVNVSCTKYDVVKRVAKEFFQWRLDFKDDNLNWDLFWTDGAVQPEKLLQMKPYQKINHFPGMYSLARKNFLGKNLNKMRKLYSEDYCFYPKTWLIPSELSDLRNQSLISKNKVYIVKPEASCQGRGIFLTKNLDVFEQDDRYVVQEYLKHPFLIEGLKFDLRLYVLVAGCDPLRIYLHKEGLARFATESYVKPSGQNLAKQCMHLTNYAINKNSENFVFNEDPANDDIGHKRSLTATMKLLEEMGHNTAKLWEDIKEIIIKTLCSVQPFLSHTYRACQPDDPFNGMCFEILGFDIILDKKLKPWLLEVNHSPSFTTDSPLDWKIKFQVISEAMTLLNINTDNKKIYLSKQRQDILKRALGKKNADFKDQKKEEILRAQSKRDRWEKSHLGSFQQIYPDHKEKDYEKFIESAKNIWVESTGRKTALKKEEDRPLTMENNGIKKAVKITPKVKSANRSSSVAYSPIGNSDDRRAASPNVFERLSQIPKKEYIMTTQAAPDPCFRLEQSTIDFSPKPPTPTIDLAIYLEKNPMKLKNKKRHESPRNARLDDILKEKRIFENMKRTLGFQEQPMQIKSVIAADLLDEDFLFSEGKFLMPKIGSFSPSIYRKRQITNKSLYNWM</sequence>
<dbReference type="Proteomes" id="UP001162131">
    <property type="component" value="Unassembled WGS sequence"/>
</dbReference>
<dbReference type="GO" id="GO:0005874">
    <property type="term" value="C:microtubule"/>
    <property type="evidence" value="ECO:0007669"/>
    <property type="project" value="UniProtKB-KW"/>
</dbReference>
<comment type="caution">
    <text evidence="6">The sequence shown here is derived from an EMBL/GenBank/DDBJ whole genome shotgun (WGS) entry which is preliminary data.</text>
</comment>
<keyword evidence="3" id="KW-0547">Nucleotide-binding</keyword>
<evidence type="ECO:0000313" key="7">
    <source>
        <dbReference type="Proteomes" id="UP001162131"/>
    </source>
</evidence>
<dbReference type="GO" id="GO:0005524">
    <property type="term" value="F:ATP binding"/>
    <property type="evidence" value="ECO:0007669"/>
    <property type="project" value="UniProtKB-KW"/>
</dbReference>
<keyword evidence="4" id="KW-0067">ATP-binding</keyword>
<proteinExistence type="predicted"/>
<evidence type="ECO:0000256" key="5">
    <source>
        <dbReference type="SAM" id="MobiDB-lite"/>
    </source>
</evidence>
<dbReference type="FunFam" id="3.30.470.20:FF:000009">
    <property type="entry name" value="tubulin polyglutamylase TTLL5 isoform X1"/>
    <property type="match status" value="1"/>
</dbReference>
<dbReference type="EMBL" id="CAJZBQ010000051">
    <property type="protein sequence ID" value="CAG9330520.1"/>
    <property type="molecule type" value="Genomic_DNA"/>
</dbReference>
<evidence type="ECO:0000256" key="3">
    <source>
        <dbReference type="ARBA" id="ARBA00022741"/>
    </source>
</evidence>
<accession>A0AAU9JZH3</accession>
<dbReference type="GO" id="GO:0015631">
    <property type="term" value="F:tubulin binding"/>
    <property type="evidence" value="ECO:0007669"/>
    <property type="project" value="TreeGrafter"/>
</dbReference>
<dbReference type="InterPro" id="IPR004344">
    <property type="entry name" value="TTL/TTLL_fam"/>
</dbReference>
<dbReference type="SUPFAM" id="SSF56059">
    <property type="entry name" value="Glutathione synthetase ATP-binding domain-like"/>
    <property type="match status" value="1"/>
</dbReference>
<dbReference type="AlphaFoldDB" id="A0AAU9JZH3"/>
<feature type="compositionally biased region" description="Basic and acidic residues" evidence="5">
    <location>
        <begin position="1"/>
        <end position="19"/>
    </location>
</feature>
<keyword evidence="7" id="KW-1185">Reference proteome</keyword>
<keyword evidence="2" id="KW-0493">Microtubule</keyword>